<evidence type="ECO:0008006" key="3">
    <source>
        <dbReference type="Google" id="ProtNLM"/>
    </source>
</evidence>
<gene>
    <name evidence="1" type="ORF">CCMP2556_LOCUS50579</name>
</gene>
<evidence type="ECO:0000313" key="1">
    <source>
        <dbReference type="EMBL" id="CAK9108566.1"/>
    </source>
</evidence>
<keyword evidence="2" id="KW-1185">Reference proteome</keyword>
<protein>
    <recommendedName>
        <fullName evidence="3">Epimerase</fullName>
    </recommendedName>
</protein>
<dbReference type="InterPro" id="IPR036291">
    <property type="entry name" value="NAD(P)-bd_dom_sf"/>
</dbReference>
<dbReference type="Proteomes" id="UP001642484">
    <property type="component" value="Unassembled WGS sequence"/>
</dbReference>
<dbReference type="SUPFAM" id="SSF51735">
    <property type="entry name" value="NAD(P)-binding Rossmann-fold domains"/>
    <property type="match status" value="1"/>
</dbReference>
<dbReference type="EMBL" id="CAXAMN010027128">
    <property type="protein sequence ID" value="CAK9108566.1"/>
    <property type="molecule type" value="Genomic_DNA"/>
</dbReference>
<name>A0ABP0S896_9DINO</name>
<accession>A0ABP0S896</accession>
<evidence type="ECO:0000313" key="2">
    <source>
        <dbReference type="Proteomes" id="UP001642484"/>
    </source>
</evidence>
<sequence length="346" mass="38081">MSEPLPESIRDEEQLEELLSEPTDGAVNALKQVQGDIILLGAGGKMGPSLARMVRRASDAAGTSRRVIAVSRFSNEQLLEKFACFGVETISGDLLNEEFVDSLPNVPNVIYMTGAKFGTSGDASLTWAMNVWLPSLVCRKYRESRIAAFSTGNVYPLVPIDSGGSVESDPLEPVGEYANTAVGRERMFTYFCNRHQNPTTLVRLNYSVEMRYGVLVDLAKQVLAGNPIDLSMGFANVIWQADANAMTIQALADASTPPYIVNVAGPEIFSTKEVCERYAELFEQEVTFVGEPAQTALLNNGSQGHQKYGKPRVSLDQLQIWIADWLKRDGTTWSKPTHFEVRDGKF</sequence>
<dbReference type="Gene3D" id="3.40.50.720">
    <property type="entry name" value="NAD(P)-binding Rossmann-like Domain"/>
    <property type="match status" value="1"/>
</dbReference>
<organism evidence="1 2">
    <name type="scientific">Durusdinium trenchii</name>
    <dbReference type="NCBI Taxonomy" id="1381693"/>
    <lineage>
        <taxon>Eukaryota</taxon>
        <taxon>Sar</taxon>
        <taxon>Alveolata</taxon>
        <taxon>Dinophyceae</taxon>
        <taxon>Suessiales</taxon>
        <taxon>Symbiodiniaceae</taxon>
        <taxon>Durusdinium</taxon>
    </lineage>
</organism>
<comment type="caution">
    <text evidence="1">The sequence shown here is derived from an EMBL/GenBank/DDBJ whole genome shotgun (WGS) entry which is preliminary data.</text>
</comment>
<reference evidence="1 2" key="1">
    <citation type="submission" date="2024-02" db="EMBL/GenBank/DDBJ databases">
        <authorList>
            <person name="Chen Y."/>
            <person name="Shah S."/>
            <person name="Dougan E. K."/>
            <person name="Thang M."/>
            <person name="Chan C."/>
        </authorList>
    </citation>
    <scope>NUCLEOTIDE SEQUENCE [LARGE SCALE GENOMIC DNA]</scope>
</reference>
<proteinExistence type="predicted"/>